<evidence type="ECO:0000313" key="2">
    <source>
        <dbReference type="Proteomes" id="UP000505325"/>
    </source>
</evidence>
<dbReference type="GO" id="GO:0004519">
    <property type="term" value="F:endonuclease activity"/>
    <property type="evidence" value="ECO:0007669"/>
    <property type="project" value="InterPro"/>
</dbReference>
<dbReference type="GO" id="GO:0043571">
    <property type="term" value="P:maintenance of CRISPR repeat elements"/>
    <property type="evidence" value="ECO:0007669"/>
    <property type="project" value="InterPro"/>
</dbReference>
<dbReference type="Proteomes" id="UP000505325">
    <property type="component" value="Chromosome"/>
</dbReference>
<dbReference type="RefSeq" id="WP_173632927.1">
    <property type="nucleotide sequence ID" value="NZ_CP054212.1"/>
</dbReference>
<sequence>MESYLDIRVLPDPEFTESMLVAALFAKLHRALGLRDKGDIGVSFPEYGGTPGGVIRLHGLQTALEELNATRWQAGLTDYCTPSAICTVPPAIKGWRTVSRVQVKSNAQRLVRRSVRKGWITEEEAQMRLRTALDHRCKLPFIQLKSLSTHQPFRLFIQHGELQELQRDGKFSSYGLSREATIPWF</sequence>
<dbReference type="Pfam" id="PF09618">
    <property type="entry name" value="Cas_Csy4"/>
    <property type="match status" value="1"/>
</dbReference>
<protein>
    <submittedName>
        <fullName evidence="1">Type I-F CRISPR-associated endoribonuclease Cas6/Csy4</fullName>
    </submittedName>
</protein>
<dbReference type="CDD" id="cd09739">
    <property type="entry name" value="Cas6_I-F"/>
    <property type="match status" value="1"/>
</dbReference>
<gene>
    <name evidence="1" type="ORF">PMPD1_0902</name>
</gene>
<dbReference type="NCBIfam" id="TIGR02563">
    <property type="entry name" value="cas_Csy4"/>
    <property type="match status" value="1"/>
</dbReference>
<accession>A0A6M8UAG9</accession>
<keyword evidence="2" id="KW-1185">Reference proteome</keyword>
<dbReference type="EMBL" id="CP054212">
    <property type="protein sequence ID" value="QKJ85871.1"/>
    <property type="molecule type" value="Genomic_DNA"/>
</dbReference>
<dbReference type="InterPro" id="IPR013396">
    <property type="entry name" value="CRISPR-assoc_prot_Csy4"/>
</dbReference>
<name>A0A6M8UAG9_9GAMM</name>
<dbReference type="AlphaFoldDB" id="A0A6M8UAG9"/>
<proteinExistence type="predicted"/>
<reference evidence="1 2" key="1">
    <citation type="submission" date="2020-06" db="EMBL/GenBank/DDBJ databases">
        <title>Genome sequence of Paramixta manurensis strain PD-1.</title>
        <authorList>
            <person name="Lee C.W."/>
            <person name="Kim J."/>
        </authorList>
    </citation>
    <scope>NUCLEOTIDE SEQUENCE [LARGE SCALE GENOMIC DNA]</scope>
    <source>
        <strain evidence="1 2">PD-1</strain>
    </source>
</reference>
<dbReference type="KEGG" id="pmak:PMPD1_0902"/>
<organism evidence="1 2">
    <name type="scientific">Paramixta manurensis</name>
    <dbReference type="NCBI Taxonomy" id="2740817"/>
    <lineage>
        <taxon>Bacteria</taxon>
        <taxon>Pseudomonadati</taxon>
        <taxon>Pseudomonadota</taxon>
        <taxon>Gammaproteobacteria</taxon>
        <taxon>Enterobacterales</taxon>
        <taxon>Erwiniaceae</taxon>
        <taxon>Paramixta</taxon>
    </lineage>
</organism>
<dbReference type="Gene3D" id="3.30.70.2540">
    <property type="entry name" value="CRISPR-associated endoribonuclease Cas6/Csy4"/>
    <property type="match status" value="1"/>
</dbReference>
<dbReference type="InterPro" id="IPR042564">
    <property type="entry name" value="CRISPR-Cas6/Csy4_sf"/>
</dbReference>
<evidence type="ECO:0000313" key="1">
    <source>
        <dbReference type="EMBL" id="QKJ85871.1"/>
    </source>
</evidence>